<dbReference type="VEuPathDB" id="FungiDB:BO78DRAFT_358676"/>
<name>A0A319F0N4_ASPSB</name>
<dbReference type="InterPro" id="IPR036864">
    <property type="entry name" value="Zn2-C6_fun-type_DNA-bd_sf"/>
</dbReference>
<dbReference type="GO" id="GO:0000976">
    <property type="term" value="F:transcription cis-regulatory region binding"/>
    <property type="evidence" value="ECO:0007669"/>
    <property type="project" value="TreeGrafter"/>
</dbReference>
<organism evidence="7 8">
    <name type="scientific">Aspergillus sclerotiicarbonarius (strain CBS 121057 / IBT 28362)</name>
    <dbReference type="NCBI Taxonomy" id="1448318"/>
    <lineage>
        <taxon>Eukaryota</taxon>
        <taxon>Fungi</taxon>
        <taxon>Dikarya</taxon>
        <taxon>Ascomycota</taxon>
        <taxon>Pezizomycotina</taxon>
        <taxon>Eurotiomycetes</taxon>
        <taxon>Eurotiomycetidae</taxon>
        <taxon>Eurotiales</taxon>
        <taxon>Aspergillaceae</taxon>
        <taxon>Aspergillus</taxon>
        <taxon>Aspergillus subgen. Circumdati</taxon>
    </lineage>
</organism>
<dbReference type="EMBL" id="KZ826318">
    <property type="protein sequence ID" value="PYI11204.1"/>
    <property type="molecule type" value="Genomic_DNA"/>
</dbReference>
<gene>
    <name evidence="7" type="ORF">BO78DRAFT_358676</name>
</gene>
<keyword evidence="5" id="KW-0539">Nucleus</keyword>
<dbReference type="PROSITE" id="PS00463">
    <property type="entry name" value="ZN2_CY6_FUNGAL_1"/>
    <property type="match status" value="1"/>
</dbReference>
<dbReference type="PANTHER" id="PTHR37534">
    <property type="entry name" value="TRANSCRIPTIONAL ACTIVATOR PROTEIN UGA3"/>
    <property type="match status" value="1"/>
</dbReference>
<dbReference type="GO" id="GO:0000981">
    <property type="term" value="F:DNA-binding transcription factor activity, RNA polymerase II-specific"/>
    <property type="evidence" value="ECO:0007669"/>
    <property type="project" value="InterPro"/>
</dbReference>
<reference evidence="7 8" key="1">
    <citation type="submission" date="2018-02" db="EMBL/GenBank/DDBJ databases">
        <title>The genomes of Aspergillus section Nigri reveals drivers in fungal speciation.</title>
        <authorList>
            <consortium name="DOE Joint Genome Institute"/>
            <person name="Vesth T.C."/>
            <person name="Nybo J."/>
            <person name="Theobald S."/>
            <person name="Brandl J."/>
            <person name="Frisvad J.C."/>
            <person name="Nielsen K.F."/>
            <person name="Lyhne E.K."/>
            <person name="Kogle M.E."/>
            <person name="Kuo A."/>
            <person name="Riley R."/>
            <person name="Clum A."/>
            <person name="Nolan M."/>
            <person name="Lipzen A."/>
            <person name="Salamov A."/>
            <person name="Henrissat B."/>
            <person name="Wiebenga A."/>
            <person name="De vries R.P."/>
            <person name="Grigoriev I.V."/>
            <person name="Mortensen U.H."/>
            <person name="Andersen M.R."/>
            <person name="Baker S.E."/>
        </authorList>
    </citation>
    <scope>NUCLEOTIDE SEQUENCE [LARGE SCALE GENOMIC DNA]</scope>
    <source>
        <strain evidence="7 8">CBS 121057</strain>
    </source>
</reference>
<dbReference type="OrthoDB" id="5130013at2759"/>
<proteinExistence type="predicted"/>
<protein>
    <recommendedName>
        <fullName evidence="6">Zn(2)-C6 fungal-type domain-containing protein</fullName>
    </recommendedName>
</protein>
<dbReference type="GO" id="GO:0008270">
    <property type="term" value="F:zinc ion binding"/>
    <property type="evidence" value="ECO:0007669"/>
    <property type="project" value="InterPro"/>
</dbReference>
<evidence type="ECO:0000256" key="3">
    <source>
        <dbReference type="ARBA" id="ARBA00023125"/>
    </source>
</evidence>
<dbReference type="Pfam" id="PF00172">
    <property type="entry name" value="Zn_clus"/>
    <property type="match status" value="1"/>
</dbReference>
<evidence type="ECO:0000256" key="4">
    <source>
        <dbReference type="ARBA" id="ARBA00023163"/>
    </source>
</evidence>
<dbReference type="Proteomes" id="UP000248423">
    <property type="component" value="Unassembled WGS sequence"/>
</dbReference>
<keyword evidence="2" id="KW-0805">Transcription regulation</keyword>
<evidence type="ECO:0000256" key="1">
    <source>
        <dbReference type="ARBA" id="ARBA00004123"/>
    </source>
</evidence>
<dbReference type="STRING" id="1448318.A0A319F0N4"/>
<dbReference type="Gene3D" id="4.10.240.10">
    <property type="entry name" value="Zn(2)-C6 fungal-type DNA-binding domain"/>
    <property type="match status" value="1"/>
</dbReference>
<dbReference type="PROSITE" id="PS50048">
    <property type="entry name" value="ZN2_CY6_FUNGAL_2"/>
    <property type="match status" value="1"/>
</dbReference>
<evidence type="ECO:0000256" key="2">
    <source>
        <dbReference type="ARBA" id="ARBA00023015"/>
    </source>
</evidence>
<keyword evidence="8" id="KW-1185">Reference proteome</keyword>
<evidence type="ECO:0000256" key="5">
    <source>
        <dbReference type="ARBA" id="ARBA00023242"/>
    </source>
</evidence>
<dbReference type="SMART" id="SM00066">
    <property type="entry name" value="GAL4"/>
    <property type="match status" value="1"/>
</dbReference>
<sequence length="477" mass="52686">MTSRSCGTCRDRRILCDRALPTCTRCSQSNRTCQGYGLRLSWPKANNARRALVGQPPHDKSTARHLSNVQLVNTSTWDLELHNHLLDSDSSKSTQLILHTPKLFSSRQLDIAHDLLLQYFQCTASRCLATFGHDSTDLGSLLMRMALADDSPSAVAVRRAILALSSLHRDGLQSQAGGLKISALRALVAAPKTGISTAEAAQHVAAGMLLCSFDIQQLACTSGQWTRYLIGAKSIIKASSLSKSEQGGGFSPLINWVYYHDMLSRISMLHWHRPISDMESVSDDAWAEFSPTPSPYSTILGLLSDVCDTISTYIPQPPLTEGLDHYRTAMNMLAFRIQTIVIPDTASNVNPNTTTDVELFQSAMLVYLHRSSGALLDPSDIEERIAKAFATFSRVQSCERQLPLFILGCEARTDDERHTVLDLITRTEKMASSRSFFLVRRMIEAIWVQDDLSNNGIDYAAKLSAIISCCNILPSFV</sequence>
<evidence type="ECO:0000313" key="8">
    <source>
        <dbReference type="Proteomes" id="UP000248423"/>
    </source>
</evidence>
<evidence type="ECO:0000313" key="7">
    <source>
        <dbReference type="EMBL" id="PYI11204.1"/>
    </source>
</evidence>
<dbReference type="InterPro" id="IPR001138">
    <property type="entry name" value="Zn2Cys6_DnaBD"/>
</dbReference>
<accession>A0A319F0N4</accession>
<evidence type="ECO:0000259" key="6">
    <source>
        <dbReference type="PROSITE" id="PS50048"/>
    </source>
</evidence>
<dbReference type="AlphaFoldDB" id="A0A319F0N4"/>
<dbReference type="CDD" id="cd00067">
    <property type="entry name" value="GAL4"/>
    <property type="match status" value="1"/>
</dbReference>
<feature type="domain" description="Zn(2)-C6 fungal-type" evidence="6">
    <location>
        <begin position="5"/>
        <end position="33"/>
    </location>
</feature>
<dbReference type="GO" id="GO:0045944">
    <property type="term" value="P:positive regulation of transcription by RNA polymerase II"/>
    <property type="evidence" value="ECO:0007669"/>
    <property type="project" value="TreeGrafter"/>
</dbReference>
<keyword evidence="3" id="KW-0238">DNA-binding</keyword>
<dbReference type="GO" id="GO:0005634">
    <property type="term" value="C:nucleus"/>
    <property type="evidence" value="ECO:0007669"/>
    <property type="project" value="UniProtKB-SubCell"/>
</dbReference>
<comment type="subcellular location">
    <subcellularLocation>
        <location evidence="1">Nucleus</location>
    </subcellularLocation>
</comment>
<dbReference type="InterPro" id="IPR021858">
    <property type="entry name" value="Fun_TF"/>
</dbReference>
<dbReference type="Pfam" id="PF11951">
    <property type="entry name" value="Fungal_trans_2"/>
    <property type="match status" value="1"/>
</dbReference>
<dbReference type="PANTHER" id="PTHR37534:SF39">
    <property type="entry name" value="TRANSCRIPTION FACTOR DOMAIN-CONTAINING PROTEIN"/>
    <property type="match status" value="1"/>
</dbReference>
<keyword evidence="4" id="KW-0804">Transcription</keyword>
<dbReference type="SUPFAM" id="SSF57701">
    <property type="entry name" value="Zn2/Cys6 DNA-binding domain"/>
    <property type="match status" value="1"/>
</dbReference>